<name>A0A0C2ID64_THEKT</name>
<proteinExistence type="predicted"/>
<protein>
    <submittedName>
        <fullName evidence="1">Uncharacterized protein</fullName>
    </submittedName>
</protein>
<sequence length="415" mass="49363">MSQPSSFENYPWNLEFVNYYIKNAKSNDVNAQMEIVQYFMSHAVNHCNDEIDNLFLTNFPNELYERFRQMSTLDARYEGYLYTKAVFSEVFVFIFRNRNVIWVDKAISFIELFINFLKTRDQYIVMNPRTIFSAMDNCIMEEKNKSLFINGNVMYHFYNYFFDQMEHIKNSFWDLFSNVYDIDTNYAGLLFNTKLNESINIIMAYLHSSGLDMARMLICVLKMIIKLRMIDQIEFDVNSFFDTSVSFFLHIRSDPYMYHLNKDLSKIWTGILNGTRKIFEIDNDHKLISLSAIFANDLAIELGRVYNSENSIEFSKNQLQRLYIIILTFTLYPILNNTEYQWLSYLLYEIFSSFLLCLKRNPILTISNNDIFHIYVYLLKYCLAFGCRYTSDIDIIICNISNNIRTNPLLSKILL</sequence>
<gene>
    <name evidence="1" type="ORF">RF11_04946</name>
</gene>
<evidence type="ECO:0000313" key="2">
    <source>
        <dbReference type="Proteomes" id="UP000031668"/>
    </source>
</evidence>
<evidence type="ECO:0000313" key="1">
    <source>
        <dbReference type="EMBL" id="KII63288.1"/>
    </source>
</evidence>
<comment type="caution">
    <text evidence="1">The sequence shown here is derived from an EMBL/GenBank/DDBJ whole genome shotgun (WGS) entry which is preliminary data.</text>
</comment>
<keyword evidence="2" id="KW-1185">Reference proteome</keyword>
<dbReference type="EMBL" id="JWZT01004745">
    <property type="protein sequence ID" value="KII63288.1"/>
    <property type="molecule type" value="Genomic_DNA"/>
</dbReference>
<dbReference type="AlphaFoldDB" id="A0A0C2ID64"/>
<organism evidence="1 2">
    <name type="scientific">Thelohanellus kitauei</name>
    <name type="common">Myxosporean</name>
    <dbReference type="NCBI Taxonomy" id="669202"/>
    <lineage>
        <taxon>Eukaryota</taxon>
        <taxon>Metazoa</taxon>
        <taxon>Cnidaria</taxon>
        <taxon>Myxozoa</taxon>
        <taxon>Myxosporea</taxon>
        <taxon>Bivalvulida</taxon>
        <taxon>Platysporina</taxon>
        <taxon>Myxobolidae</taxon>
        <taxon>Thelohanellus</taxon>
    </lineage>
</organism>
<accession>A0A0C2ID64</accession>
<dbReference type="Proteomes" id="UP000031668">
    <property type="component" value="Unassembled WGS sequence"/>
</dbReference>
<reference evidence="1 2" key="1">
    <citation type="journal article" date="2014" name="Genome Biol. Evol.">
        <title>The genome of the myxosporean Thelohanellus kitauei shows adaptations to nutrient acquisition within its fish host.</title>
        <authorList>
            <person name="Yang Y."/>
            <person name="Xiong J."/>
            <person name="Zhou Z."/>
            <person name="Huo F."/>
            <person name="Miao W."/>
            <person name="Ran C."/>
            <person name="Liu Y."/>
            <person name="Zhang J."/>
            <person name="Feng J."/>
            <person name="Wang M."/>
            <person name="Wang M."/>
            <person name="Wang L."/>
            <person name="Yao B."/>
        </authorList>
    </citation>
    <scope>NUCLEOTIDE SEQUENCE [LARGE SCALE GENOMIC DNA]</scope>
    <source>
        <strain evidence="1">Wuqing</strain>
    </source>
</reference>